<feature type="region of interest" description="Disordered" evidence="1">
    <location>
        <begin position="1"/>
        <end position="24"/>
    </location>
</feature>
<gene>
    <name evidence="3" type="ORF">DPX16_15393</name>
</gene>
<keyword evidence="2" id="KW-0472">Membrane</keyword>
<dbReference type="Proteomes" id="UP000281406">
    <property type="component" value="Unassembled WGS sequence"/>
</dbReference>
<dbReference type="PANTHER" id="PTHR16213">
    <property type="entry name" value="SELENOPROTEIN N"/>
    <property type="match status" value="1"/>
</dbReference>
<organism evidence="3 4">
    <name type="scientific">Anabarilius grahami</name>
    <name type="common">Kanglang fish</name>
    <name type="synonym">Barilius grahami</name>
    <dbReference type="NCBI Taxonomy" id="495550"/>
    <lineage>
        <taxon>Eukaryota</taxon>
        <taxon>Metazoa</taxon>
        <taxon>Chordata</taxon>
        <taxon>Craniata</taxon>
        <taxon>Vertebrata</taxon>
        <taxon>Euteleostomi</taxon>
        <taxon>Actinopterygii</taxon>
        <taxon>Neopterygii</taxon>
        <taxon>Teleostei</taxon>
        <taxon>Ostariophysi</taxon>
        <taxon>Cypriniformes</taxon>
        <taxon>Xenocyprididae</taxon>
        <taxon>Xenocypridinae</taxon>
        <taxon>Xenocypridinae incertae sedis</taxon>
        <taxon>Anabarilius</taxon>
    </lineage>
</organism>
<keyword evidence="4" id="KW-1185">Reference proteome</keyword>
<protein>
    <submittedName>
        <fullName evidence="3">Selenoprotein N</fullName>
    </submittedName>
</protein>
<dbReference type="GO" id="GO:0048741">
    <property type="term" value="P:skeletal muscle fiber development"/>
    <property type="evidence" value="ECO:0007669"/>
    <property type="project" value="TreeGrafter"/>
</dbReference>
<evidence type="ECO:0000313" key="4">
    <source>
        <dbReference type="Proteomes" id="UP000281406"/>
    </source>
</evidence>
<keyword evidence="2" id="KW-0812">Transmembrane</keyword>
<dbReference type="GO" id="GO:0055074">
    <property type="term" value="P:calcium ion homeostasis"/>
    <property type="evidence" value="ECO:0007669"/>
    <property type="project" value="TreeGrafter"/>
</dbReference>
<feature type="compositionally biased region" description="Basic and acidic residues" evidence="1">
    <location>
        <begin position="1"/>
        <end position="17"/>
    </location>
</feature>
<evidence type="ECO:0000256" key="1">
    <source>
        <dbReference type="SAM" id="MobiDB-lite"/>
    </source>
</evidence>
<accession>A0A3N0XWI2</accession>
<comment type="caution">
    <text evidence="3">The sequence shown here is derived from an EMBL/GenBank/DDBJ whole genome shotgun (WGS) entry which is preliminary data.</text>
</comment>
<name>A0A3N0XWI2_ANAGA</name>
<dbReference type="OrthoDB" id="10062435at2759"/>
<dbReference type="AlphaFoldDB" id="A0A3N0XWI2"/>
<keyword evidence="2" id="KW-1133">Transmembrane helix</keyword>
<feature type="transmembrane region" description="Helical" evidence="2">
    <location>
        <begin position="31"/>
        <end position="50"/>
    </location>
</feature>
<evidence type="ECO:0000313" key="3">
    <source>
        <dbReference type="EMBL" id="ROJ78868.1"/>
    </source>
</evidence>
<sequence length="484" mass="54294">MAADVDKTTAGDHEDRATPSNRRARSRFKQLSSLFIIAAVPFIGFCIKYYQDTQLVKRHEEGLKALGADGLFFFSSLDTDHDLYLSPEEFKPIAEKLTGVAPPPEFEEEIPHDPNGETLTLHAKMQPLLLESMTKSRDGFLGVSHSSLSGLRSWKRPAVPSSTFYASQFKVFLPPSSKSALGDTWWIVPSELNIFTGYLPNNRYHPPTPRGKEVLIHSLLSMFHPRPFVKSRFAPQGVVACIRAASDFYYDIVFRIHAEFQLNDVPNFPFWFTPGQFAGNIILSQDASHIREFHLYVPNDKTLNVDMEWLYGASESSNMEVDIGYLPQMELKAAGPSTPSVIYDEQGNVIDSRGEGGSGRTLRETVLESSPVLALLNQSFISSWSLVKELEDLQGDKKNLDLSEKARLHLEMYTFPVEMMVALPNGTVVHHINANNFLDQTSMKPEEEEGPALSFSGGFEDPSTSTYIRFLQEGLEKARPYLES</sequence>
<proteinExistence type="predicted"/>
<dbReference type="PANTHER" id="PTHR16213:SF78">
    <property type="entry name" value="SELENOPROTEIN N"/>
    <property type="match status" value="1"/>
</dbReference>
<reference evidence="3 4" key="1">
    <citation type="submission" date="2018-10" db="EMBL/GenBank/DDBJ databases">
        <title>Genome assembly for a Yunnan-Guizhou Plateau 3E fish, Anabarilius grahami (Regan), and its evolutionary and genetic applications.</title>
        <authorList>
            <person name="Jiang W."/>
        </authorList>
    </citation>
    <scope>NUCLEOTIDE SEQUENCE [LARGE SCALE GENOMIC DNA]</scope>
    <source>
        <strain evidence="3">AG-KIZ</strain>
        <tissue evidence="3">Muscle</tissue>
    </source>
</reference>
<dbReference type="GO" id="GO:0005789">
    <property type="term" value="C:endoplasmic reticulum membrane"/>
    <property type="evidence" value="ECO:0007669"/>
    <property type="project" value="TreeGrafter"/>
</dbReference>
<evidence type="ECO:0000256" key="2">
    <source>
        <dbReference type="SAM" id="Phobius"/>
    </source>
</evidence>
<dbReference type="EMBL" id="RJVU01059333">
    <property type="protein sequence ID" value="ROJ78868.1"/>
    <property type="molecule type" value="Genomic_DNA"/>
</dbReference>